<sequence length="103" mass="10617">MLRILTLSAVLGMSASVAAAQETTTYTYDVHGRLIGASRSTGPNTAYAYDGGDSRTSRVTTGASSLMAEPNPETANADPNEPDAADGADALVTPTQDEAEHDD</sequence>
<evidence type="ECO:0000313" key="3">
    <source>
        <dbReference type="EMBL" id="GAD59128.1"/>
    </source>
</evidence>
<protein>
    <recommendedName>
        <fullName evidence="5">YD repeat-containing protein</fullName>
    </recommendedName>
</protein>
<dbReference type="EMBL" id="BATC01000019">
    <property type="protein sequence ID" value="GAD59128.1"/>
    <property type="molecule type" value="Genomic_DNA"/>
</dbReference>
<dbReference type="OrthoDB" id="7581217at2"/>
<feature type="signal peptide" evidence="2">
    <location>
        <begin position="1"/>
        <end position="19"/>
    </location>
</feature>
<evidence type="ECO:0000256" key="1">
    <source>
        <dbReference type="SAM" id="MobiDB-lite"/>
    </source>
</evidence>
<dbReference type="NCBIfam" id="TIGR01643">
    <property type="entry name" value="YD_repeat_2x"/>
    <property type="match status" value="1"/>
</dbReference>
<dbReference type="InterPro" id="IPR006530">
    <property type="entry name" value="YD"/>
</dbReference>
<dbReference type="Proteomes" id="UP000016569">
    <property type="component" value="Unassembled WGS sequence"/>
</dbReference>
<evidence type="ECO:0000313" key="4">
    <source>
        <dbReference type="Proteomes" id="UP000016569"/>
    </source>
</evidence>
<comment type="caution">
    <text evidence="3">The sequence shown here is derived from an EMBL/GenBank/DDBJ whole genome shotgun (WGS) entry which is preliminary data.</text>
</comment>
<dbReference type="Gene3D" id="2.180.10.10">
    <property type="entry name" value="RHS repeat-associated core"/>
    <property type="match status" value="1"/>
</dbReference>
<feature type="region of interest" description="Disordered" evidence="1">
    <location>
        <begin position="37"/>
        <end position="103"/>
    </location>
</feature>
<dbReference type="AlphaFoldDB" id="A0A8E0NB90"/>
<gene>
    <name evidence="3" type="ORF">MBEBAB_1378</name>
</gene>
<feature type="chain" id="PRO_5034802648" description="YD repeat-containing protein" evidence="2">
    <location>
        <begin position="20"/>
        <end position="103"/>
    </location>
</feature>
<reference evidence="4" key="1">
    <citation type="journal article" date="2013" name="Genome Announc.">
        <title>Draft Genome Sequence of the Dimorphic Prosthecate Bacterium Brevundimonas abyssalis TAR-001T.</title>
        <authorList>
            <person name="Tsubouchi T."/>
            <person name="Nishi S."/>
            <person name="Usui K."/>
            <person name="Shimane Y."/>
            <person name="Takaki Y."/>
            <person name="Maruyama T."/>
            <person name="Hatada Y."/>
        </authorList>
    </citation>
    <scope>NUCLEOTIDE SEQUENCE [LARGE SCALE GENOMIC DNA]</scope>
    <source>
        <strain evidence="4">TAR-001</strain>
    </source>
</reference>
<evidence type="ECO:0008006" key="5">
    <source>
        <dbReference type="Google" id="ProtNLM"/>
    </source>
</evidence>
<proteinExistence type="predicted"/>
<keyword evidence="4" id="KW-1185">Reference proteome</keyword>
<organism evidence="3 4">
    <name type="scientific">Brevundimonas abyssalis TAR-001</name>
    <dbReference type="NCBI Taxonomy" id="1391729"/>
    <lineage>
        <taxon>Bacteria</taxon>
        <taxon>Pseudomonadati</taxon>
        <taxon>Pseudomonadota</taxon>
        <taxon>Alphaproteobacteria</taxon>
        <taxon>Caulobacterales</taxon>
        <taxon>Caulobacteraceae</taxon>
        <taxon>Brevundimonas</taxon>
    </lineage>
</organism>
<keyword evidence="2" id="KW-0732">Signal</keyword>
<evidence type="ECO:0000256" key="2">
    <source>
        <dbReference type="SAM" id="SignalP"/>
    </source>
</evidence>
<dbReference type="RefSeq" id="WP_021697223.1">
    <property type="nucleotide sequence ID" value="NZ_BATC01000019.1"/>
</dbReference>
<accession>A0A8E0NB90</accession>
<name>A0A8E0NB90_9CAUL</name>